<accession>A0A0U1QXT6</accession>
<dbReference type="EMBL" id="CP000720">
    <property type="protein sequence ID" value="ABS47480.1"/>
    <property type="molecule type" value="Genomic_DNA"/>
</dbReference>
<organism evidence="2 3">
    <name type="scientific">Yersinia pseudotuberculosis serotype O:1b (strain IP 31758)</name>
    <dbReference type="NCBI Taxonomy" id="349747"/>
    <lineage>
        <taxon>Bacteria</taxon>
        <taxon>Pseudomonadati</taxon>
        <taxon>Pseudomonadota</taxon>
        <taxon>Gammaproteobacteria</taxon>
        <taxon>Enterobacterales</taxon>
        <taxon>Yersiniaceae</taxon>
        <taxon>Yersinia</taxon>
    </lineage>
</organism>
<sequence length="37" mass="4174">MAIAISHKETPNKNRGNASKNNNKYYYLALAHTVIIN</sequence>
<dbReference type="AlphaFoldDB" id="A0A0U1QXT6"/>
<proteinExistence type="predicted"/>
<evidence type="ECO:0000313" key="3">
    <source>
        <dbReference type="Proteomes" id="UP000002412"/>
    </source>
</evidence>
<gene>
    <name evidence="2" type="ordered locus">YpsIP31758_3176</name>
</gene>
<dbReference type="HOGENOM" id="CLU_3350697_0_0_6"/>
<reference evidence="2 3" key="1">
    <citation type="journal article" date="2007" name="PLoS Genet.">
        <title>The complete genome sequence of Yersinia pseudotuberculosis IP31758, the causative agent of Far East scarlet-like fever.</title>
        <authorList>
            <person name="Eppinger M."/>
            <person name="Rosovitz M.J."/>
            <person name="Fricke W.F."/>
            <person name="Rasko D.A."/>
            <person name="Kokorina G."/>
            <person name="Fayolle C."/>
            <person name="Lindler L.E."/>
            <person name="Carniel E."/>
            <person name="Ravel J."/>
        </authorList>
    </citation>
    <scope>NUCLEOTIDE SEQUENCE [LARGE SCALE GENOMIC DNA]</scope>
    <source>
        <strain evidence="2 3">IP 31758</strain>
    </source>
</reference>
<feature type="compositionally biased region" description="Basic and acidic residues" evidence="1">
    <location>
        <begin position="1"/>
        <end position="12"/>
    </location>
</feature>
<evidence type="ECO:0000313" key="2">
    <source>
        <dbReference type="EMBL" id="ABS47480.1"/>
    </source>
</evidence>
<evidence type="ECO:0000256" key="1">
    <source>
        <dbReference type="SAM" id="MobiDB-lite"/>
    </source>
</evidence>
<protein>
    <submittedName>
        <fullName evidence="2">Uncharacterized protein</fullName>
    </submittedName>
</protein>
<feature type="region of interest" description="Disordered" evidence="1">
    <location>
        <begin position="1"/>
        <end position="20"/>
    </location>
</feature>
<name>A0A0U1QXT6_YERP3</name>
<dbReference type="Proteomes" id="UP000002412">
    <property type="component" value="Chromosome"/>
</dbReference>
<dbReference type="KEGG" id="ypi:YpsIP31758_3176"/>